<evidence type="ECO:0000256" key="10">
    <source>
        <dbReference type="ARBA" id="ARBA00023204"/>
    </source>
</evidence>
<organism evidence="19 20">
    <name type="scientific">Paramuricea clavata</name>
    <name type="common">Red gorgonian</name>
    <name type="synonym">Violescent sea-whip</name>
    <dbReference type="NCBI Taxonomy" id="317549"/>
    <lineage>
        <taxon>Eukaryota</taxon>
        <taxon>Metazoa</taxon>
        <taxon>Cnidaria</taxon>
        <taxon>Anthozoa</taxon>
        <taxon>Octocorallia</taxon>
        <taxon>Malacalcyonacea</taxon>
        <taxon>Plexauridae</taxon>
        <taxon>Paramuricea</taxon>
    </lineage>
</organism>
<evidence type="ECO:0000256" key="15">
    <source>
        <dbReference type="ARBA" id="ARBA00066769"/>
    </source>
</evidence>
<evidence type="ECO:0000256" key="17">
    <source>
        <dbReference type="ARBA" id="ARBA00083221"/>
    </source>
</evidence>
<comment type="subcellular location">
    <subcellularLocation>
        <location evidence="1">Nucleus</location>
    </subcellularLocation>
</comment>
<dbReference type="Pfam" id="PF03167">
    <property type="entry name" value="UDG"/>
    <property type="match status" value="1"/>
</dbReference>
<dbReference type="GO" id="GO:0006285">
    <property type="term" value="P:base-excision repair, AP site formation"/>
    <property type="evidence" value="ECO:0007669"/>
    <property type="project" value="InterPro"/>
</dbReference>
<comment type="caution">
    <text evidence="19">The sequence shown here is derived from an EMBL/GenBank/DDBJ whole genome shotgun (WGS) entry which is preliminary data.</text>
</comment>
<keyword evidence="8" id="KW-0010">Activator</keyword>
<keyword evidence="5" id="KW-0832">Ubl conjugation</keyword>
<dbReference type="PANTHER" id="PTHR12159:SF9">
    <property type="entry name" value="G_T MISMATCH-SPECIFIC THYMINE DNA GLYCOSYLASE"/>
    <property type="match status" value="1"/>
</dbReference>
<evidence type="ECO:0000256" key="12">
    <source>
        <dbReference type="ARBA" id="ARBA00052915"/>
    </source>
</evidence>
<accession>A0A6S7K9H8</accession>
<dbReference type="InterPro" id="IPR036895">
    <property type="entry name" value="Uracil-DNA_glycosylase-like_sf"/>
</dbReference>
<dbReference type="PANTHER" id="PTHR12159">
    <property type="entry name" value="G/T AND G/U MISMATCH-SPECIFIC DNA GLYCOSYLASE"/>
    <property type="match status" value="1"/>
</dbReference>
<evidence type="ECO:0000256" key="5">
    <source>
        <dbReference type="ARBA" id="ARBA00022843"/>
    </source>
</evidence>
<dbReference type="GO" id="GO:0003677">
    <property type="term" value="F:DNA binding"/>
    <property type="evidence" value="ECO:0007669"/>
    <property type="project" value="UniProtKB-ARBA"/>
</dbReference>
<dbReference type="GO" id="GO:0032183">
    <property type="term" value="F:SUMO binding"/>
    <property type="evidence" value="ECO:0007669"/>
    <property type="project" value="UniProtKB-ARBA"/>
</dbReference>
<dbReference type="Proteomes" id="UP001152795">
    <property type="component" value="Unassembled WGS sequence"/>
</dbReference>
<evidence type="ECO:0000313" key="19">
    <source>
        <dbReference type="EMBL" id="CAB4038630.1"/>
    </source>
</evidence>
<gene>
    <name evidence="19" type="ORF">PACLA_8A071709</name>
</gene>
<comment type="subunit">
    <text evidence="14">Homodimer. Interacts with AICDA and GADD45A.</text>
</comment>
<dbReference type="OrthoDB" id="565731at2759"/>
<evidence type="ECO:0000256" key="4">
    <source>
        <dbReference type="ARBA" id="ARBA00022801"/>
    </source>
</evidence>
<protein>
    <recommendedName>
        <fullName evidence="16">G/T mismatch-specific thymine DNA glycosylase</fullName>
        <ecNumber evidence="15">3.2.2.29</ecNumber>
    </recommendedName>
    <alternativeName>
        <fullName evidence="17">Thymine-DNA glycosylase</fullName>
    </alternativeName>
</protein>
<evidence type="ECO:0000259" key="18">
    <source>
        <dbReference type="Pfam" id="PF03167"/>
    </source>
</evidence>
<dbReference type="AlphaFoldDB" id="A0A6S7K9H8"/>
<dbReference type="CDD" id="cd10028">
    <property type="entry name" value="UDG-F2_TDG_MUG"/>
    <property type="match status" value="1"/>
</dbReference>
<evidence type="ECO:0000256" key="8">
    <source>
        <dbReference type="ARBA" id="ARBA00023159"/>
    </source>
</evidence>
<dbReference type="InterPro" id="IPR015637">
    <property type="entry name" value="MUG/TDG"/>
</dbReference>
<sequence>MAFSSSRDGETSAKRRKKKSFGNMSEDEVMKLLLPDRLGESTDILFVGINPGLMSAYKGHHYSGANNHFWPCLIDAGLVPTHFTFLDDVRCPEHGIGLTNIVARTTRSSSDLSRAEIKQGKEDLIEKIKNCKPLVTCFNGKGIYEIFSGKKCVLGRQKETVPGTNSVIYVMPSSSARTMTYPRKSDKLHFYNELKILRDNLKLGKIADHETTAFHDTNDVG</sequence>
<evidence type="ECO:0000256" key="2">
    <source>
        <dbReference type="ARBA" id="ARBA00022499"/>
    </source>
</evidence>
<evidence type="ECO:0000256" key="7">
    <source>
        <dbReference type="ARBA" id="ARBA00023015"/>
    </source>
</evidence>
<dbReference type="GO" id="GO:0040029">
    <property type="term" value="P:epigenetic regulation of gene expression"/>
    <property type="evidence" value="ECO:0007669"/>
    <property type="project" value="UniProtKB-ARBA"/>
</dbReference>
<keyword evidence="11" id="KW-0539">Nucleus</keyword>
<evidence type="ECO:0000256" key="13">
    <source>
        <dbReference type="ARBA" id="ARBA00061261"/>
    </source>
</evidence>
<keyword evidence="3" id="KW-0227">DNA damage</keyword>
<dbReference type="EC" id="3.2.2.29" evidence="15"/>
<comment type="catalytic activity">
    <reaction evidence="12">
        <text>Hydrolyzes mismatched double-stranded DNA and polynucleotides, releasing free thymine.</text>
        <dbReference type="EC" id="3.2.2.29"/>
    </reaction>
</comment>
<evidence type="ECO:0000256" key="3">
    <source>
        <dbReference type="ARBA" id="ARBA00022763"/>
    </source>
</evidence>
<keyword evidence="10" id="KW-0234">DNA repair</keyword>
<dbReference type="SUPFAM" id="SSF52141">
    <property type="entry name" value="Uracil-DNA glycosylase-like"/>
    <property type="match status" value="1"/>
</dbReference>
<dbReference type="InterPro" id="IPR005122">
    <property type="entry name" value="Uracil-DNA_glycosylase-like"/>
</dbReference>
<keyword evidence="2" id="KW-1017">Isopeptide bond</keyword>
<name>A0A6S7K9H8_PARCT</name>
<dbReference type="GO" id="GO:0141016">
    <property type="term" value="F:G/T mismatch-specific thymine-DNA glycosylase activity"/>
    <property type="evidence" value="ECO:0007669"/>
    <property type="project" value="UniProtKB-EC"/>
</dbReference>
<evidence type="ECO:0000256" key="9">
    <source>
        <dbReference type="ARBA" id="ARBA00023163"/>
    </source>
</evidence>
<comment type="similarity">
    <text evidence="13">Belongs to the uracil-DNA glycosylase (UDG) superfamily. TDG/mug family.</text>
</comment>
<dbReference type="EMBL" id="CACRXK020024412">
    <property type="protein sequence ID" value="CAB4038630.1"/>
    <property type="molecule type" value="Genomic_DNA"/>
</dbReference>
<keyword evidence="7" id="KW-0805">Transcription regulation</keyword>
<evidence type="ECO:0000256" key="16">
    <source>
        <dbReference type="ARBA" id="ARBA00071248"/>
    </source>
</evidence>
<proteinExistence type="inferred from homology"/>
<keyword evidence="20" id="KW-1185">Reference proteome</keyword>
<evidence type="ECO:0000256" key="11">
    <source>
        <dbReference type="ARBA" id="ARBA00023242"/>
    </source>
</evidence>
<keyword evidence="4" id="KW-0378">Hydrolase</keyword>
<dbReference type="FunFam" id="3.40.470.10:FF:000002">
    <property type="entry name" value="G/T mismatch-specific thymine DNA glycosylase"/>
    <property type="match status" value="1"/>
</dbReference>
<keyword evidence="9" id="KW-0804">Transcription</keyword>
<feature type="domain" description="Uracil-DNA glycosylase-like" evidence="18">
    <location>
        <begin position="39"/>
        <end position="195"/>
    </location>
</feature>
<evidence type="ECO:0000256" key="6">
    <source>
        <dbReference type="ARBA" id="ARBA00022853"/>
    </source>
</evidence>
<evidence type="ECO:0000256" key="14">
    <source>
        <dbReference type="ARBA" id="ARBA00064519"/>
    </source>
</evidence>
<reference evidence="19" key="1">
    <citation type="submission" date="2020-04" db="EMBL/GenBank/DDBJ databases">
        <authorList>
            <person name="Alioto T."/>
            <person name="Alioto T."/>
            <person name="Gomez Garrido J."/>
        </authorList>
    </citation>
    <scope>NUCLEOTIDE SEQUENCE</scope>
    <source>
        <strain evidence="19">A484AB</strain>
    </source>
</reference>
<dbReference type="Gene3D" id="3.40.470.10">
    <property type="entry name" value="Uracil-DNA glycosylase-like domain"/>
    <property type="match status" value="1"/>
</dbReference>
<evidence type="ECO:0000256" key="1">
    <source>
        <dbReference type="ARBA" id="ARBA00004123"/>
    </source>
</evidence>
<evidence type="ECO:0000313" key="20">
    <source>
        <dbReference type="Proteomes" id="UP001152795"/>
    </source>
</evidence>
<dbReference type="GO" id="GO:0004844">
    <property type="term" value="F:uracil DNA N-glycosylase activity"/>
    <property type="evidence" value="ECO:0007669"/>
    <property type="project" value="TreeGrafter"/>
</dbReference>
<dbReference type="GO" id="GO:0005654">
    <property type="term" value="C:nucleoplasm"/>
    <property type="evidence" value="ECO:0007669"/>
    <property type="project" value="UniProtKB-ARBA"/>
</dbReference>
<keyword evidence="6" id="KW-0156">Chromatin regulator</keyword>